<comment type="caution">
    <text evidence="2">The sequence shown here is derived from an EMBL/GenBank/DDBJ whole genome shotgun (WGS) entry which is preliminary data.</text>
</comment>
<accession>A0A9X4AD92</accession>
<reference evidence="2" key="1">
    <citation type="journal article" date="2022" name="Microorganisms">
        <title>Antibiotic Susceptibility, Resistance Gene Determinants and Corresponding Genomic Regions in Lactobacillus amylovorus Isolates Derived from Wild Boars and Domestic Pigs.</title>
        <authorList>
            <person name="Moravkova M."/>
            <person name="Kostovova I."/>
            <person name="Kavanova K."/>
            <person name="Pechar R."/>
            <person name="Stanek S."/>
            <person name="Brychta A."/>
            <person name="Zeman M."/>
            <person name="Kubasova T."/>
        </authorList>
    </citation>
    <scope>NUCLEOTIDE SEQUENCE</scope>
    <source>
        <strain evidence="2">M356A</strain>
    </source>
</reference>
<dbReference type="Proteomes" id="UP001143700">
    <property type="component" value="Unassembled WGS sequence"/>
</dbReference>
<proteinExistence type="predicted"/>
<evidence type="ECO:0000313" key="2">
    <source>
        <dbReference type="EMBL" id="MDB6262787.1"/>
    </source>
</evidence>
<evidence type="ECO:0000313" key="3">
    <source>
        <dbReference type="Proteomes" id="UP001143700"/>
    </source>
</evidence>
<feature type="compositionally biased region" description="Basic residues" evidence="1">
    <location>
        <begin position="68"/>
        <end position="80"/>
    </location>
</feature>
<dbReference type="EMBL" id="JAOTGU010000019">
    <property type="protein sequence ID" value="MDB6262787.1"/>
    <property type="molecule type" value="Genomic_DNA"/>
</dbReference>
<protein>
    <submittedName>
        <fullName evidence="2">Uncharacterized protein</fullName>
    </submittedName>
</protein>
<feature type="region of interest" description="Disordered" evidence="1">
    <location>
        <begin position="68"/>
        <end position="89"/>
    </location>
</feature>
<evidence type="ECO:0000256" key="1">
    <source>
        <dbReference type="SAM" id="MobiDB-lite"/>
    </source>
</evidence>
<reference evidence="2" key="2">
    <citation type="submission" date="2022-10" db="EMBL/GenBank/DDBJ databases">
        <authorList>
            <person name="Kostovova I."/>
            <person name="Moravkova M."/>
            <person name="Pechar R."/>
        </authorList>
    </citation>
    <scope>NUCLEOTIDE SEQUENCE</scope>
    <source>
        <strain evidence="2">M356A</strain>
    </source>
</reference>
<sequence>MVDYNYKVKTICVFNLNYPWVMVEKKTNRVVDNANGEGYPTVGAAWKNWKRQHKLGIAPKVGKAKVKHFRRKARVKKKHSALANKKNEYNPVISPTEKRILEQRLATRTNEV</sequence>
<dbReference type="RefSeq" id="WP_271870705.1">
    <property type="nucleotide sequence ID" value="NZ_JAOTGU010000019.1"/>
</dbReference>
<gene>
    <name evidence="2" type="ORF">ODV15_09565</name>
</gene>
<name>A0A9X4AD92_LACAM</name>
<organism evidence="2 3">
    <name type="scientific">Lactobacillus amylovorus</name>
    <dbReference type="NCBI Taxonomy" id="1604"/>
    <lineage>
        <taxon>Bacteria</taxon>
        <taxon>Bacillati</taxon>
        <taxon>Bacillota</taxon>
        <taxon>Bacilli</taxon>
        <taxon>Lactobacillales</taxon>
        <taxon>Lactobacillaceae</taxon>
        <taxon>Lactobacillus</taxon>
    </lineage>
</organism>
<dbReference type="AlphaFoldDB" id="A0A9X4AD92"/>